<name>A0A2V1IZ90_9BACT</name>
<evidence type="ECO:0000313" key="3">
    <source>
        <dbReference type="EMBL" id="PWB07856.1"/>
    </source>
</evidence>
<proteinExistence type="predicted"/>
<dbReference type="GO" id="GO:0006313">
    <property type="term" value="P:DNA transposition"/>
    <property type="evidence" value="ECO:0007669"/>
    <property type="project" value="InterPro"/>
</dbReference>
<dbReference type="InterPro" id="IPR032806">
    <property type="entry name" value="YbfD_N"/>
</dbReference>
<dbReference type="Pfam" id="PF01609">
    <property type="entry name" value="DDE_Tnp_1"/>
    <property type="match status" value="1"/>
</dbReference>
<evidence type="ECO:0000259" key="2">
    <source>
        <dbReference type="Pfam" id="PF13808"/>
    </source>
</evidence>
<dbReference type="GO" id="GO:0003677">
    <property type="term" value="F:DNA binding"/>
    <property type="evidence" value="ECO:0007669"/>
    <property type="project" value="InterPro"/>
</dbReference>
<dbReference type="PANTHER" id="PTHR30298:SF0">
    <property type="entry name" value="PROTEIN YBFL-RELATED"/>
    <property type="match status" value="1"/>
</dbReference>
<dbReference type="InterPro" id="IPR051698">
    <property type="entry name" value="Transposase_11-like"/>
</dbReference>
<sequence>MDRLVDFASSVPDFRRTGKGNHRHRLRDIIMLMVLGRASGFVGRADIIAFGKHNIKRFRKMGMLKNGVPSEATLCRVDNGINDCAMADRMQEFVEVFHAQLRSRSWREIICVDGKAERGTVLANGRNPDIVSAYSFNTGITLATEACQEKSNEIKAVPQLIDKLNIAGKIVTADAMAMQKDIIDRISGKGADFLIELKANQPSLRYGVEDRLKEYKPLHSYTEGPKLGHGRIETRTYNIYDGLEIIADKEKWGGNMTIIEYEAETVRKTTAKHTREKRLYVSSLPADTPFLGSIVRHHWSIESMHWGLDVNLLQDKVKRKSAKAARNLDTIQRMVYSVFSIWKGLRKKRSDKRKGVAELMRHVSMSFTQLMRFLYQK</sequence>
<feature type="domain" description="H repeat-associated protein N-terminal" evidence="2">
    <location>
        <begin position="9"/>
        <end position="92"/>
    </location>
</feature>
<comment type="caution">
    <text evidence="3">The sequence shown here is derived from an EMBL/GenBank/DDBJ whole genome shotgun (WGS) entry which is preliminary data.</text>
</comment>
<dbReference type="PANTHER" id="PTHR30298">
    <property type="entry name" value="H REPEAT-ASSOCIATED PREDICTED TRANSPOSASE"/>
    <property type="match status" value="1"/>
</dbReference>
<keyword evidence="4" id="KW-1185">Reference proteome</keyword>
<dbReference type="Pfam" id="PF13808">
    <property type="entry name" value="DDE_Tnp_1_assoc"/>
    <property type="match status" value="1"/>
</dbReference>
<accession>A0A2V1IZ90</accession>
<dbReference type="InterPro" id="IPR047647">
    <property type="entry name" value="ISAs1_transpos"/>
</dbReference>
<feature type="domain" description="Transposase IS4-like" evidence="1">
    <location>
        <begin position="131"/>
        <end position="327"/>
    </location>
</feature>
<reference evidence="4" key="1">
    <citation type="submission" date="2018-02" db="EMBL/GenBank/DDBJ databases">
        <authorList>
            <person name="Clavel T."/>
            <person name="Strowig T."/>
        </authorList>
    </citation>
    <scope>NUCLEOTIDE SEQUENCE [LARGE SCALE GENOMIC DNA]</scope>
    <source>
        <strain evidence="4">DSM 100764</strain>
    </source>
</reference>
<dbReference type="NCBIfam" id="NF033564">
    <property type="entry name" value="transpos_ISAs1"/>
    <property type="match status" value="1"/>
</dbReference>
<dbReference type="AlphaFoldDB" id="A0A2V1IZ90"/>
<protein>
    <submittedName>
        <fullName evidence="3">ISAs1 family transposase</fullName>
    </submittedName>
</protein>
<evidence type="ECO:0000313" key="4">
    <source>
        <dbReference type="Proteomes" id="UP000244925"/>
    </source>
</evidence>
<organism evidence="3 4">
    <name type="scientific">Paramuribaculum intestinale</name>
    <dbReference type="NCBI Taxonomy" id="2094151"/>
    <lineage>
        <taxon>Bacteria</taxon>
        <taxon>Pseudomonadati</taxon>
        <taxon>Bacteroidota</taxon>
        <taxon>Bacteroidia</taxon>
        <taxon>Bacteroidales</taxon>
        <taxon>Muribaculaceae</taxon>
        <taxon>Paramuribaculum</taxon>
    </lineage>
</organism>
<dbReference type="GeneID" id="93424042"/>
<dbReference type="RefSeq" id="WP_107035773.1">
    <property type="nucleotide sequence ID" value="NZ_CAOMFE010000005.1"/>
</dbReference>
<dbReference type="InterPro" id="IPR002559">
    <property type="entry name" value="Transposase_11"/>
</dbReference>
<dbReference type="Proteomes" id="UP000244925">
    <property type="component" value="Unassembled WGS sequence"/>
</dbReference>
<evidence type="ECO:0000259" key="1">
    <source>
        <dbReference type="Pfam" id="PF01609"/>
    </source>
</evidence>
<dbReference type="GO" id="GO:0004803">
    <property type="term" value="F:transposase activity"/>
    <property type="evidence" value="ECO:0007669"/>
    <property type="project" value="InterPro"/>
</dbReference>
<dbReference type="EMBL" id="PUBV01000009">
    <property type="protein sequence ID" value="PWB07856.1"/>
    <property type="molecule type" value="Genomic_DNA"/>
</dbReference>
<gene>
    <name evidence="3" type="ORF">C5O25_05700</name>
</gene>